<evidence type="ECO:0000259" key="2">
    <source>
        <dbReference type="Pfam" id="PF10418"/>
    </source>
</evidence>
<dbReference type="InterPro" id="IPR019480">
    <property type="entry name" value="Dihydroorotate_DH_Fe-S-bd"/>
</dbReference>
<sequence>MRRWGGRSRFKNAVTEGRRASHRLQGGVVVLVMVLAAHWPIFCPVTICSAGSPMSNYEAMIQPSHNTDGTLTAVVVRPAHGGGPAHWISLLLPADVAQGHPAEEAGRFFLARCGAQSPQERQENWHFYLRRPLTVAGHRPAPQELAPARGEDQPTEWRLLLPPLDDPGARWLAGLPPGAPVNLLGPFGQGFTLPPQRRNLLLLAEAPFVPLLLPLMDAMLDRGGRVTLLLPGEAAMESALAAQLPLAVEVRTGEPWAALPGAGWETQLSELLPWADALCGIIPAPHRQTLAEAIRRHRFRLEPGYAQVWVEADLVCGVGACLACAVEVSGGGVTRACVHGPVFDLVRLCT</sequence>
<dbReference type="Pfam" id="PF10418">
    <property type="entry name" value="DHODB_Fe-S_bind"/>
    <property type="match status" value="1"/>
</dbReference>
<feature type="transmembrane region" description="Helical" evidence="1">
    <location>
        <begin position="21"/>
        <end position="42"/>
    </location>
</feature>
<evidence type="ECO:0000313" key="3">
    <source>
        <dbReference type="EMBL" id="TQE93206.1"/>
    </source>
</evidence>
<evidence type="ECO:0000256" key="1">
    <source>
        <dbReference type="SAM" id="Phobius"/>
    </source>
</evidence>
<keyword evidence="1" id="KW-0812">Transmembrane</keyword>
<dbReference type="InterPro" id="IPR050353">
    <property type="entry name" value="PyrK_electron_transfer"/>
</dbReference>
<dbReference type="InterPro" id="IPR036010">
    <property type="entry name" value="2Fe-2S_ferredoxin-like_sf"/>
</dbReference>
<reference evidence="3 4" key="1">
    <citation type="submission" date="2019-06" db="EMBL/GenBank/DDBJ databases">
        <title>Genome sequence of Litorilinea aerophila BAA-2444.</title>
        <authorList>
            <person name="Maclea K.S."/>
            <person name="Maurais E.G."/>
            <person name="Iannazzi L.C."/>
        </authorList>
    </citation>
    <scope>NUCLEOTIDE SEQUENCE [LARGE SCALE GENOMIC DNA]</scope>
    <source>
        <strain evidence="3 4">ATCC BAA-2444</strain>
    </source>
</reference>
<dbReference type="SUPFAM" id="SSF54292">
    <property type="entry name" value="2Fe-2S ferredoxin-like"/>
    <property type="match status" value="1"/>
</dbReference>
<dbReference type="InterPro" id="IPR037117">
    <property type="entry name" value="Dihydroorotate_DH_ele_sf"/>
</dbReference>
<name>A0A540V8U1_9CHLR</name>
<keyword evidence="1" id="KW-0472">Membrane</keyword>
<dbReference type="InParanoid" id="A0A540V8U1"/>
<dbReference type="AlphaFoldDB" id="A0A540V8U1"/>
<dbReference type="PANTHER" id="PTHR43513">
    <property type="entry name" value="DIHYDROOROTATE DEHYDROGENASE B (NAD(+)), ELECTRON TRANSFER SUBUNIT"/>
    <property type="match status" value="1"/>
</dbReference>
<keyword evidence="1" id="KW-1133">Transmembrane helix</keyword>
<gene>
    <name evidence="3" type="ORF">FKZ61_22430</name>
</gene>
<dbReference type="OrthoDB" id="9789468at2"/>
<dbReference type="Proteomes" id="UP000317371">
    <property type="component" value="Unassembled WGS sequence"/>
</dbReference>
<protein>
    <recommendedName>
        <fullName evidence="2">Dihydroorotate dehydrogenase electron transfer subunit iron-sulphur cluster binding domain-containing protein</fullName>
    </recommendedName>
</protein>
<comment type="caution">
    <text evidence="3">The sequence shown here is derived from an EMBL/GenBank/DDBJ whole genome shotgun (WGS) entry which is preliminary data.</text>
</comment>
<evidence type="ECO:0000313" key="4">
    <source>
        <dbReference type="Proteomes" id="UP000317371"/>
    </source>
</evidence>
<dbReference type="PANTHER" id="PTHR43513:SF3">
    <property type="entry name" value="DIHYDROOROTATE DEHYDROGENASE B (NAD(+)), ELECTRON TRANSFER SUBUNIT-RELATED"/>
    <property type="match status" value="1"/>
</dbReference>
<organism evidence="3 4">
    <name type="scientific">Litorilinea aerophila</name>
    <dbReference type="NCBI Taxonomy" id="1204385"/>
    <lineage>
        <taxon>Bacteria</taxon>
        <taxon>Bacillati</taxon>
        <taxon>Chloroflexota</taxon>
        <taxon>Caldilineae</taxon>
        <taxon>Caldilineales</taxon>
        <taxon>Caldilineaceae</taxon>
        <taxon>Litorilinea</taxon>
    </lineage>
</organism>
<proteinExistence type="predicted"/>
<dbReference type="Gene3D" id="2.10.240.10">
    <property type="entry name" value="Dihydroorotate dehydrogenase, electron transfer subunit"/>
    <property type="match status" value="1"/>
</dbReference>
<dbReference type="GO" id="GO:0051536">
    <property type="term" value="F:iron-sulfur cluster binding"/>
    <property type="evidence" value="ECO:0007669"/>
    <property type="project" value="InterPro"/>
</dbReference>
<keyword evidence="4" id="KW-1185">Reference proteome</keyword>
<accession>A0A540V8U1</accession>
<feature type="domain" description="Dihydroorotate dehydrogenase electron transfer subunit iron-sulphur cluster binding" evidence="2">
    <location>
        <begin position="313"/>
        <end position="347"/>
    </location>
</feature>
<dbReference type="EMBL" id="VIGC01000046">
    <property type="protein sequence ID" value="TQE93206.1"/>
    <property type="molecule type" value="Genomic_DNA"/>
</dbReference>